<name>A0A8C5R7Q2_9ANUR</name>
<feature type="transmembrane region" description="Helical" evidence="6">
    <location>
        <begin position="140"/>
        <end position="158"/>
    </location>
</feature>
<organism evidence="8 9">
    <name type="scientific">Leptobrachium leishanense</name>
    <name type="common">Leishan spiny toad</name>
    <dbReference type="NCBI Taxonomy" id="445787"/>
    <lineage>
        <taxon>Eukaryota</taxon>
        <taxon>Metazoa</taxon>
        <taxon>Chordata</taxon>
        <taxon>Craniata</taxon>
        <taxon>Vertebrata</taxon>
        <taxon>Euteleostomi</taxon>
        <taxon>Amphibia</taxon>
        <taxon>Batrachia</taxon>
        <taxon>Anura</taxon>
        <taxon>Pelobatoidea</taxon>
        <taxon>Megophryidae</taxon>
        <taxon>Leptobrachium</taxon>
    </lineage>
</organism>
<dbReference type="GeneTree" id="ENSGT00940000154901"/>
<dbReference type="InterPro" id="IPR020846">
    <property type="entry name" value="MFS_dom"/>
</dbReference>
<feature type="transmembrane region" description="Helical" evidence="6">
    <location>
        <begin position="116"/>
        <end position="133"/>
    </location>
</feature>
<feature type="region of interest" description="Disordered" evidence="5">
    <location>
        <begin position="503"/>
        <end position="522"/>
    </location>
</feature>
<evidence type="ECO:0000256" key="2">
    <source>
        <dbReference type="ARBA" id="ARBA00022692"/>
    </source>
</evidence>
<feature type="transmembrane region" description="Helical" evidence="6">
    <location>
        <begin position="314"/>
        <end position="333"/>
    </location>
</feature>
<proteinExistence type="predicted"/>
<feature type="transmembrane region" description="Helical" evidence="6">
    <location>
        <begin position="397"/>
        <end position="421"/>
    </location>
</feature>
<evidence type="ECO:0000256" key="5">
    <source>
        <dbReference type="SAM" id="MobiDB-lite"/>
    </source>
</evidence>
<feature type="transmembrane region" description="Helical" evidence="6">
    <location>
        <begin position="460"/>
        <end position="480"/>
    </location>
</feature>
<evidence type="ECO:0000313" key="8">
    <source>
        <dbReference type="Ensembl" id="ENSLLEP00000048258.1"/>
    </source>
</evidence>
<keyword evidence="3 6" id="KW-1133">Transmembrane helix</keyword>
<dbReference type="InterPro" id="IPR005828">
    <property type="entry name" value="MFS_sugar_transport-like"/>
</dbReference>
<feature type="transmembrane region" description="Helical" evidence="6">
    <location>
        <begin position="198"/>
        <end position="221"/>
    </location>
</feature>
<accession>A0A8C5R7Q2</accession>
<evidence type="ECO:0000256" key="4">
    <source>
        <dbReference type="ARBA" id="ARBA00023136"/>
    </source>
</evidence>
<evidence type="ECO:0000256" key="6">
    <source>
        <dbReference type="SAM" id="Phobius"/>
    </source>
</evidence>
<feature type="domain" description="Major facilitator superfamily (MFS) profile" evidence="7">
    <location>
        <begin position="39"/>
        <end position="485"/>
    </location>
</feature>
<reference evidence="8" key="1">
    <citation type="submission" date="2025-08" db="UniProtKB">
        <authorList>
            <consortium name="Ensembl"/>
        </authorList>
    </citation>
    <scope>IDENTIFICATION</scope>
</reference>
<evidence type="ECO:0000256" key="1">
    <source>
        <dbReference type="ARBA" id="ARBA00004141"/>
    </source>
</evidence>
<dbReference type="PANTHER" id="PTHR24064">
    <property type="entry name" value="SOLUTE CARRIER FAMILY 22 MEMBER"/>
    <property type="match status" value="1"/>
</dbReference>
<feature type="transmembrane region" description="Helical" evidence="6">
    <location>
        <begin position="339"/>
        <end position="360"/>
    </location>
</feature>
<comment type="subcellular location">
    <subcellularLocation>
        <location evidence="1">Membrane</location>
        <topology evidence="1">Multi-pass membrane protein</topology>
    </subcellularLocation>
</comment>
<evidence type="ECO:0000313" key="9">
    <source>
        <dbReference type="Proteomes" id="UP000694569"/>
    </source>
</evidence>
<evidence type="ECO:0000256" key="3">
    <source>
        <dbReference type="ARBA" id="ARBA00022989"/>
    </source>
</evidence>
<keyword evidence="4 6" id="KW-0472">Membrane</keyword>
<dbReference type="GO" id="GO:0016020">
    <property type="term" value="C:membrane"/>
    <property type="evidence" value="ECO:0007669"/>
    <property type="project" value="UniProtKB-SubCell"/>
</dbReference>
<dbReference type="AlphaFoldDB" id="A0A8C5R7Q2"/>
<feature type="compositionally biased region" description="Polar residues" evidence="5">
    <location>
        <begin position="509"/>
        <end position="522"/>
    </location>
</feature>
<sequence>MMALKDILDKYSIFSPFQSIMVCVLSLPLTFVATHNLMQVFTAAIPPFQCRSNITLYHKWLPPDPCTRFVSFSTNDTQSCSEDYGWEYDSSEYTSTIISEWNLVCQWEALKEVAQSVYMAGVLVGAMVYGPFADRFGRRAAVLCCLLQVAAMGTGVSLSPNFTLYCFFRFLTGMGLCGLVINDLCLAIEWVPTKYRSAVSIFQSICVTFGQVVLAGIGYAIRDWRWLQRALSLPYFLFFILAWWVPESFRWLILANRSQQALDNLNRVARINGKKGASSVTLEMLKPEDQNGEPSARNKLTPLDLFRTPTMRKITISLCMSWFSCSFCYYALAMDVQRFGLNIYLVQVVFGCSELSLRVLSMGTVTYIGRRFSVCFYLILSGILILSGLAIPADMTILQISATMLAKGSLGSAIICSYLYTAELYPTVLRQTGVGFTNMMMRLGAVVSPIVMMTKIYFDFLPFIMFGVVPIICAVPIMFLPETLNSPLLDTIEEVEKGYWKGTPDMKSTKTQEAQNVQGTRL</sequence>
<feature type="transmembrane region" description="Helical" evidence="6">
    <location>
        <begin position="170"/>
        <end position="191"/>
    </location>
</feature>
<keyword evidence="2 6" id="KW-0812">Transmembrane</keyword>
<dbReference type="InterPro" id="IPR036259">
    <property type="entry name" value="MFS_trans_sf"/>
</dbReference>
<dbReference type="GO" id="GO:0022857">
    <property type="term" value="F:transmembrane transporter activity"/>
    <property type="evidence" value="ECO:0007669"/>
    <property type="project" value="InterPro"/>
</dbReference>
<keyword evidence="9" id="KW-1185">Reference proteome</keyword>
<protein>
    <recommendedName>
        <fullName evidence="7">Major facilitator superfamily (MFS) profile domain-containing protein</fullName>
    </recommendedName>
</protein>
<dbReference type="Proteomes" id="UP000694569">
    <property type="component" value="Unplaced"/>
</dbReference>
<reference evidence="8" key="2">
    <citation type="submission" date="2025-09" db="UniProtKB">
        <authorList>
            <consortium name="Ensembl"/>
        </authorList>
    </citation>
    <scope>IDENTIFICATION</scope>
</reference>
<dbReference type="Pfam" id="PF00083">
    <property type="entry name" value="Sugar_tr"/>
    <property type="match status" value="1"/>
</dbReference>
<dbReference type="PROSITE" id="PS50850">
    <property type="entry name" value="MFS"/>
    <property type="match status" value="1"/>
</dbReference>
<dbReference type="OrthoDB" id="5296287at2759"/>
<feature type="transmembrane region" description="Helical" evidence="6">
    <location>
        <begin position="12"/>
        <end position="33"/>
    </location>
</feature>
<evidence type="ECO:0000259" key="7">
    <source>
        <dbReference type="PROSITE" id="PS50850"/>
    </source>
</evidence>
<dbReference type="Ensembl" id="ENSLLET00000050143.1">
    <property type="protein sequence ID" value="ENSLLEP00000048258.1"/>
    <property type="gene ID" value="ENSLLEG00000030446.1"/>
</dbReference>
<feature type="transmembrane region" description="Helical" evidence="6">
    <location>
        <begin position="372"/>
        <end position="391"/>
    </location>
</feature>
<dbReference type="Gene3D" id="1.20.1250.20">
    <property type="entry name" value="MFS general substrate transporter like domains"/>
    <property type="match status" value="1"/>
</dbReference>
<dbReference type="SUPFAM" id="SSF103473">
    <property type="entry name" value="MFS general substrate transporter"/>
    <property type="match status" value="1"/>
</dbReference>
<feature type="transmembrane region" description="Helical" evidence="6">
    <location>
        <begin position="233"/>
        <end position="253"/>
    </location>
</feature>
<dbReference type="FunFam" id="1.20.1250.20:FF:000023">
    <property type="entry name" value="Solute carrier family 22 member 6"/>
    <property type="match status" value="1"/>
</dbReference>